<reference evidence="2 3" key="1">
    <citation type="submission" date="2022-12" db="EMBL/GenBank/DDBJ databases">
        <title>Chromosome-level genome assembly of true bugs.</title>
        <authorList>
            <person name="Ma L."/>
            <person name="Li H."/>
        </authorList>
    </citation>
    <scope>NUCLEOTIDE SEQUENCE [LARGE SCALE GENOMIC DNA]</scope>
    <source>
        <strain evidence="2">Lab_2022b</strain>
    </source>
</reference>
<evidence type="ECO:0000256" key="1">
    <source>
        <dbReference type="SAM" id="SignalP"/>
    </source>
</evidence>
<feature type="chain" id="PRO_5043508687" evidence="1">
    <location>
        <begin position="22"/>
        <end position="74"/>
    </location>
</feature>
<keyword evidence="1" id="KW-0732">Signal</keyword>
<accession>A0AAW1DFY3</accession>
<evidence type="ECO:0000313" key="2">
    <source>
        <dbReference type="EMBL" id="KAK9509731.1"/>
    </source>
</evidence>
<name>A0AAW1DFY3_9HEMI</name>
<dbReference type="EMBL" id="JAPXFL010000003">
    <property type="protein sequence ID" value="KAK9509731.1"/>
    <property type="molecule type" value="Genomic_DNA"/>
</dbReference>
<sequence length="74" mass="8359">MKTKILLFISFCVIFQSQIAASYTLDCNTGERIGPGYCIMTIAPSKEPYDSRCVNYCRLTHRRGCCQGTTCYCI</sequence>
<keyword evidence="3" id="KW-1185">Reference proteome</keyword>
<evidence type="ECO:0000313" key="3">
    <source>
        <dbReference type="Proteomes" id="UP001461498"/>
    </source>
</evidence>
<proteinExistence type="predicted"/>
<feature type="signal peptide" evidence="1">
    <location>
        <begin position="1"/>
        <end position="21"/>
    </location>
</feature>
<dbReference type="AlphaFoldDB" id="A0AAW1DFY3"/>
<dbReference type="Proteomes" id="UP001461498">
    <property type="component" value="Unassembled WGS sequence"/>
</dbReference>
<comment type="caution">
    <text evidence="2">The sequence shown here is derived from an EMBL/GenBank/DDBJ whole genome shotgun (WGS) entry which is preliminary data.</text>
</comment>
<gene>
    <name evidence="2" type="ORF">O3M35_006985</name>
</gene>
<organism evidence="2 3">
    <name type="scientific">Rhynocoris fuscipes</name>
    <dbReference type="NCBI Taxonomy" id="488301"/>
    <lineage>
        <taxon>Eukaryota</taxon>
        <taxon>Metazoa</taxon>
        <taxon>Ecdysozoa</taxon>
        <taxon>Arthropoda</taxon>
        <taxon>Hexapoda</taxon>
        <taxon>Insecta</taxon>
        <taxon>Pterygota</taxon>
        <taxon>Neoptera</taxon>
        <taxon>Paraneoptera</taxon>
        <taxon>Hemiptera</taxon>
        <taxon>Heteroptera</taxon>
        <taxon>Panheteroptera</taxon>
        <taxon>Cimicomorpha</taxon>
        <taxon>Reduviidae</taxon>
        <taxon>Harpactorinae</taxon>
        <taxon>Harpactorini</taxon>
        <taxon>Rhynocoris</taxon>
    </lineage>
</organism>
<protein>
    <submittedName>
        <fullName evidence="2">Uncharacterized protein</fullName>
    </submittedName>
</protein>